<dbReference type="CDD" id="cd02969">
    <property type="entry name" value="PRX_like1"/>
    <property type="match status" value="1"/>
</dbReference>
<dbReference type="AlphaFoldDB" id="A0A538U6Z8"/>
<reference evidence="2 3" key="1">
    <citation type="journal article" date="2019" name="Nat. Microbiol.">
        <title>Mediterranean grassland soil C-N compound turnover is dependent on rainfall and depth, and is mediated by genomically divergent microorganisms.</title>
        <authorList>
            <person name="Diamond S."/>
            <person name="Andeer P.F."/>
            <person name="Li Z."/>
            <person name="Crits-Christoph A."/>
            <person name="Burstein D."/>
            <person name="Anantharaman K."/>
            <person name="Lane K.R."/>
            <person name="Thomas B.C."/>
            <person name="Pan C."/>
            <person name="Northen T.R."/>
            <person name="Banfield J.F."/>
        </authorList>
    </citation>
    <scope>NUCLEOTIDE SEQUENCE [LARGE SCALE GENOMIC DNA]</scope>
    <source>
        <strain evidence="2">WS_10</strain>
    </source>
</reference>
<dbReference type="InterPro" id="IPR036249">
    <property type="entry name" value="Thioredoxin-like_sf"/>
</dbReference>
<dbReference type="InterPro" id="IPR000866">
    <property type="entry name" value="AhpC/TSA"/>
</dbReference>
<evidence type="ECO:0000313" key="3">
    <source>
        <dbReference type="Proteomes" id="UP000319836"/>
    </source>
</evidence>
<dbReference type="GO" id="GO:0016209">
    <property type="term" value="F:antioxidant activity"/>
    <property type="evidence" value="ECO:0007669"/>
    <property type="project" value="InterPro"/>
</dbReference>
<organism evidence="2 3">
    <name type="scientific">Eiseniibacteriota bacterium</name>
    <dbReference type="NCBI Taxonomy" id="2212470"/>
    <lineage>
        <taxon>Bacteria</taxon>
        <taxon>Candidatus Eiseniibacteriota</taxon>
    </lineage>
</organism>
<dbReference type="Proteomes" id="UP000319836">
    <property type="component" value="Unassembled WGS sequence"/>
</dbReference>
<evidence type="ECO:0000259" key="1">
    <source>
        <dbReference type="PROSITE" id="PS51352"/>
    </source>
</evidence>
<protein>
    <submittedName>
        <fullName evidence="2">Thioredoxin family protein</fullName>
    </submittedName>
</protein>
<dbReference type="Pfam" id="PF00578">
    <property type="entry name" value="AhpC-TSA"/>
    <property type="match status" value="1"/>
</dbReference>
<dbReference type="SUPFAM" id="SSF52833">
    <property type="entry name" value="Thioredoxin-like"/>
    <property type="match status" value="1"/>
</dbReference>
<comment type="caution">
    <text evidence="2">The sequence shown here is derived from an EMBL/GenBank/DDBJ whole genome shotgun (WGS) entry which is preliminary data.</text>
</comment>
<dbReference type="PANTHER" id="PTHR43640:SF1">
    <property type="entry name" value="THIOREDOXIN-DEPENDENT PEROXIREDOXIN"/>
    <property type="match status" value="1"/>
</dbReference>
<feature type="domain" description="Thioredoxin" evidence="1">
    <location>
        <begin position="30"/>
        <end position="186"/>
    </location>
</feature>
<gene>
    <name evidence="2" type="ORF">E6K80_04950</name>
</gene>
<proteinExistence type="predicted"/>
<dbReference type="GO" id="GO:0016491">
    <property type="term" value="F:oxidoreductase activity"/>
    <property type="evidence" value="ECO:0007669"/>
    <property type="project" value="InterPro"/>
</dbReference>
<dbReference type="Gene3D" id="3.40.30.10">
    <property type="entry name" value="Glutaredoxin"/>
    <property type="match status" value="1"/>
</dbReference>
<evidence type="ECO:0000313" key="2">
    <source>
        <dbReference type="EMBL" id="TMQ71648.1"/>
    </source>
</evidence>
<dbReference type="InterPro" id="IPR047262">
    <property type="entry name" value="PRX-like1"/>
</dbReference>
<accession>A0A538U6Z8</accession>
<sequence length="208" mass="22613">MKHPILVVCTVLACASIGAARARSEDTTALAIGDAAPLATVKMKNIDGRELSIADVRGAKGTLVVFSCNACPWARAWETRIVALGNAALRRDVGVIVINSNDPSMNAQDGFDVMKERARERKMRYPYVVDGTSDVARAFGATHTPEAFLFDARGRLVYHGTVDDNAHEPDKVEKRYLRDAVDAVVAGKPVEVQETKSLGCSIKFRPRD</sequence>
<dbReference type="PANTHER" id="PTHR43640">
    <property type="entry name" value="OS07G0260300 PROTEIN"/>
    <property type="match status" value="1"/>
</dbReference>
<dbReference type="PROSITE" id="PS51352">
    <property type="entry name" value="THIOREDOXIN_2"/>
    <property type="match status" value="1"/>
</dbReference>
<dbReference type="EMBL" id="VBPA01000110">
    <property type="protein sequence ID" value="TMQ71648.1"/>
    <property type="molecule type" value="Genomic_DNA"/>
</dbReference>
<dbReference type="InterPro" id="IPR013766">
    <property type="entry name" value="Thioredoxin_domain"/>
</dbReference>
<name>A0A538U6Z8_UNCEI</name>